<dbReference type="InterPro" id="IPR016186">
    <property type="entry name" value="C-type_lectin-like/link_sf"/>
</dbReference>
<protein>
    <submittedName>
        <fullName evidence="1">Uncharacterized protein</fullName>
    </submittedName>
</protein>
<proteinExistence type="predicted"/>
<dbReference type="CDD" id="cd00037">
    <property type="entry name" value="CLECT"/>
    <property type="match status" value="1"/>
</dbReference>
<dbReference type="SUPFAM" id="SSF56436">
    <property type="entry name" value="C-type lectin-like"/>
    <property type="match status" value="1"/>
</dbReference>
<reference evidence="1" key="1">
    <citation type="journal article" date="2012" name="Nature">
        <title>The oyster genome reveals stress adaptation and complexity of shell formation.</title>
        <authorList>
            <person name="Zhang G."/>
            <person name="Fang X."/>
            <person name="Guo X."/>
            <person name="Li L."/>
            <person name="Luo R."/>
            <person name="Xu F."/>
            <person name="Yang P."/>
            <person name="Zhang L."/>
            <person name="Wang X."/>
            <person name="Qi H."/>
            <person name="Xiong Z."/>
            <person name="Que H."/>
            <person name="Xie Y."/>
            <person name="Holland P.W."/>
            <person name="Paps J."/>
            <person name="Zhu Y."/>
            <person name="Wu F."/>
            <person name="Chen Y."/>
            <person name="Wang J."/>
            <person name="Peng C."/>
            <person name="Meng J."/>
            <person name="Yang L."/>
            <person name="Liu J."/>
            <person name="Wen B."/>
            <person name="Zhang N."/>
            <person name="Huang Z."/>
            <person name="Zhu Q."/>
            <person name="Feng Y."/>
            <person name="Mount A."/>
            <person name="Hedgecock D."/>
            <person name="Xu Z."/>
            <person name="Liu Y."/>
            <person name="Domazet-Loso T."/>
            <person name="Du Y."/>
            <person name="Sun X."/>
            <person name="Zhang S."/>
            <person name="Liu B."/>
            <person name="Cheng P."/>
            <person name="Jiang X."/>
            <person name="Li J."/>
            <person name="Fan D."/>
            <person name="Wang W."/>
            <person name="Fu W."/>
            <person name="Wang T."/>
            <person name="Wang B."/>
            <person name="Zhang J."/>
            <person name="Peng Z."/>
            <person name="Li Y."/>
            <person name="Li N."/>
            <person name="Wang J."/>
            <person name="Chen M."/>
            <person name="He Y."/>
            <person name="Tan F."/>
            <person name="Song X."/>
            <person name="Zheng Q."/>
            <person name="Huang R."/>
            <person name="Yang H."/>
            <person name="Du X."/>
            <person name="Chen L."/>
            <person name="Yang M."/>
            <person name="Gaffney P.M."/>
            <person name="Wang S."/>
            <person name="Luo L."/>
            <person name="She Z."/>
            <person name="Ming Y."/>
            <person name="Huang W."/>
            <person name="Zhang S."/>
            <person name="Huang B."/>
            <person name="Zhang Y."/>
            <person name="Qu T."/>
            <person name="Ni P."/>
            <person name="Miao G."/>
            <person name="Wang J."/>
            <person name="Wang Q."/>
            <person name="Steinberg C.E."/>
            <person name="Wang H."/>
            <person name="Li N."/>
            <person name="Qian L."/>
            <person name="Zhang G."/>
            <person name="Li Y."/>
            <person name="Yang H."/>
            <person name="Liu X."/>
            <person name="Wang J."/>
            <person name="Yin Y."/>
            <person name="Wang J."/>
        </authorList>
    </citation>
    <scope>NUCLEOTIDE SEQUENCE [LARGE SCALE GENOMIC DNA]</scope>
    <source>
        <strain evidence="1">05x7-T-G4-1.051#20</strain>
    </source>
</reference>
<evidence type="ECO:0000313" key="1">
    <source>
        <dbReference type="EMBL" id="EKC19547.1"/>
    </source>
</evidence>
<dbReference type="HOGENOM" id="CLU_792866_0_0_1"/>
<gene>
    <name evidence="1" type="ORF">CGI_10008241</name>
</gene>
<accession>K1P7E8</accession>
<organism evidence="1">
    <name type="scientific">Magallana gigas</name>
    <name type="common">Pacific oyster</name>
    <name type="synonym">Crassostrea gigas</name>
    <dbReference type="NCBI Taxonomy" id="29159"/>
    <lineage>
        <taxon>Eukaryota</taxon>
        <taxon>Metazoa</taxon>
        <taxon>Spiralia</taxon>
        <taxon>Lophotrochozoa</taxon>
        <taxon>Mollusca</taxon>
        <taxon>Bivalvia</taxon>
        <taxon>Autobranchia</taxon>
        <taxon>Pteriomorphia</taxon>
        <taxon>Ostreida</taxon>
        <taxon>Ostreoidea</taxon>
        <taxon>Ostreidae</taxon>
        <taxon>Magallana</taxon>
    </lineage>
</organism>
<sequence length="350" mass="40112">MVEIYLDLCMCLDGQVVRTVAAHFQKRTEYNGKENVETTFKKKIASIRPKRIDGIYGITKKKRLCSRRRMVVRRDGIYGVKKKRWRKKKGQHNVNPAFPFLALVPGGKYERRDGIFSIQKRPSPVGFLGFERSIWFHKALINGSQLSSLQNHLHLETASLSENHCAYRCLENQVCISFIDHESSGTCQLFGLGVDIRSKTSSGTITAYTKQVTCEDFGYVSLNSTKKCLKHHHVPLSWMDANNTCVSEGGNLFSITSLDMMEEVLNITFDKVVLMMFNYFIVVMIFSSLYMSRGQTTNKPLTKTRSVENTEEPRTTPKVKMLRALRFILQSSFITLHSYCFLFVTHVKNT</sequence>
<name>K1P7E8_MAGGI</name>
<dbReference type="AlphaFoldDB" id="K1P7E8"/>
<dbReference type="Gene3D" id="3.10.100.10">
    <property type="entry name" value="Mannose-Binding Protein A, subunit A"/>
    <property type="match status" value="1"/>
</dbReference>
<dbReference type="InterPro" id="IPR016187">
    <property type="entry name" value="CTDL_fold"/>
</dbReference>
<dbReference type="InParanoid" id="K1P7E8"/>
<dbReference type="EMBL" id="JH817290">
    <property type="protein sequence ID" value="EKC19547.1"/>
    <property type="molecule type" value="Genomic_DNA"/>
</dbReference>